<proteinExistence type="inferred from homology"/>
<dbReference type="CDD" id="cd09563">
    <property type="entry name" value="SAM_liprin-beta1_2_repeat1"/>
    <property type="match status" value="1"/>
</dbReference>
<evidence type="ECO:0000256" key="3">
    <source>
        <dbReference type="ARBA" id="ARBA00022737"/>
    </source>
</evidence>
<dbReference type="FunFam" id="1.10.150.50:FF:000007">
    <property type="entry name" value="Liprin-beta-1 isoform 1"/>
    <property type="match status" value="1"/>
</dbReference>
<name>A0A4W6C0J7_LATCA</name>
<dbReference type="PANTHER" id="PTHR12587:SF21">
    <property type="entry name" value="PPFIA-BINDING PROTEIN 1A"/>
    <property type="match status" value="1"/>
</dbReference>
<dbReference type="Pfam" id="PF26022">
    <property type="entry name" value="CC_Liprin_beta"/>
    <property type="match status" value="1"/>
</dbReference>
<dbReference type="InterPro" id="IPR037618">
    <property type="entry name" value="LIPB1/2_SAM_2nd"/>
</dbReference>
<dbReference type="Gene3D" id="1.10.150.50">
    <property type="entry name" value="Transcription Factor, Ets-1"/>
    <property type="match status" value="3"/>
</dbReference>
<dbReference type="GeneTree" id="ENSGT01050000244951"/>
<dbReference type="GO" id="GO:0007528">
    <property type="term" value="P:neuromuscular junction development"/>
    <property type="evidence" value="ECO:0007669"/>
    <property type="project" value="TreeGrafter"/>
</dbReference>
<accession>A0A4W6C0J7</accession>
<dbReference type="InParanoid" id="A0A4W6C0J7"/>
<comment type="similarity">
    <text evidence="1">Belongs to the liprin family. Liprin-beta subfamily.</text>
</comment>
<gene>
    <name evidence="9" type="primary">PPFIBP1</name>
    <name evidence="9" type="synonym">LOC108873743</name>
</gene>
<evidence type="ECO:0000259" key="8">
    <source>
        <dbReference type="PROSITE" id="PS50105"/>
    </source>
</evidence>
<feature type="domain" description="SAM" evidence="8">
    <location>
        <begin position="547"/>
        <end position="611"/>
    </location>
</feature>
<keyword evidence="2" id="KW-0597">Phosphoprotein</keyword>
<evidence type="ECO:0000256" key="4">
    <source>
        <dbReference type="ARBA" id="ARBA00023054"/>
    </source>
</evidence>
<keyword evidence="4 6" id="KW-0175">Coiled coil</keyword>
<reference evidence="9" key="3">
    <citation type="submission" date="2025-09" db="UniProtKB">
        <authorList>
            <consortium name="Ensembl"/>
        </authorList>
    </citation>
    <scope>IDENTIFICATION</scope>
</reference>
<dbReference type="FunFam" id="1.10.150.50:FF:000005">
    <property type="entry name" value="Liprin-beta-1 isoform 1"/>
    <property type="match status" value="1"/>
</dbReference>
<organism evidence="9 10">
    <name type="scientific">Lates calcarifer</name>
    <name type="common">Barramundi</name>
    <name type="synonym">Holocentrus calcarifer</name>
    <dbReference type="NCBI Taxonomy" id="8187"/>
    <lineage>
        <taxon>Eukaryota</taxon>
        <taxon>Metazoa</taxon>
        <taxon>Chordata</taxon>
        <taxon>Craniata</taxon>
        <taxon>Vertebrata</taxon>
        <taxon>Euteleostomi</taxon>
        <taxon>Actinopterygii</taxon>
        <taxon>Neopterygii</taxon>
        <taxon>Teleostei</taxon>
        <taxon>Neoteleostei</taxon>
        <taxon>Acanthomorphata</taxon>
        <taxon>Carangaria</taxon>
        <taxon>Carangaria incertae sedis</taxon>
        <taxon>Centropomidae</taxon>
        <taxon>Lates</taxon>
    </lineage>
</organism>
<dbReference type="Pfam" id="PF07647">
    <property type="entry name" value="SAM_2"/>
    <property type="match status" value="1"/>
</dbReference>
<dbReference type="InterPro" id="IPR058914">
    <property type="entry name" value="LIPB1/2_CC"/>
</dbReference>
<dbReference type="Pfam" id="PF00536">
    <property type="entry name" value="SAM_1"/>
    <property type="match status" value="2"/>
</dbReference>
<dbReference type="CDD" id="cd09566">
    <property type="entry name" value="SAM_liprin-beta1_2_repeat2"/>
    <property type="match status" value="1"/>
</dbReference>
<reference evidence="10" key="1">
    <citation type="submission" date="2015-09" db="EMBL/GenBank/DDBJ databases">
        <authorList>
            <person name="Sai Rama Sridatta P."/>
        </authorList>
    </citation>
    <scope>NUCLEOTIDE SEQUENCE [LARGE SCALE GENOMIC DNA]</scope>
</reference>
<evidence type="ECO:0000256" key="2">
    <source>
        <dbReference type="ARBA" id="ARBA00022553"/>
    </source>
</evidence>
<dbReference type="Proteomes" id="UP000314980">
    <property type="component" value="Unassembled WGS sequence"/>
</dbReference>
<sequence length="906" mass="102709">MMSDASEMLAAALEQMDGIIAGSKAMDYSNGLFDCQSPTSPFLGGLRVLHLLEDLRAALELMDNEERDNLRCQIPDSTAEGLAEWLQGRLTNGHSSEAVYQERLSRLESDKECLILQVSVLTDQVEVQGEKIRDLDTCLEHHREKLNATEELLQQELLNRTALETQKLELMTEVSSLKLKLTAVERDHRDNEGLYQEVTDLRFRVTDIENERLQCEKKLKATKEELQLLQRQLEERELELRRLRDESRLKVESHNRAEGGDRDIEMLKMKRALQTLTSTNDEKVQCDVMLWSKRAAESHHCNVMCVYLQERRIKELEESLIKCKKVQEMVKEKLKEDDYDDIPDDPSVPGAMEVDQVTLVLEGEAGRSSGESIPCIAVLSEMNELDRERQLQAAESSASSTDQANNKGSSSPSKTNTTSDESFGTKKARASFGRGFFKLRGGKQTASAPNLAETERKGTDHLDLAGVPPRKSHDAAALPSSLETKKKSKGFKRFFGRLKRSHSTSFNLDDAAEMEFRRGGVRATAGPRLGWSREPKHNAVDVPFSRWSKEDVCAWLHEQGLGLYAAQGQSWIKSGQTLLQASQHDLEKELGMKQPLHRKKLQLALQALGSEEDDLKGKLDHNWVTRWLDDIGLPQYKSHFDEARVDGRMLHYMTVEDLLSLKVGSVLHHLSIKRAIQVLRLNFYEPSCLRRRPSDENNITPAEISQWTNHRVMEWLRSVDLAEYAPNLRGSGVHGGLMVLEPRFNVEALALLLNIPPNKTLLRRHLATHFHLLVGSEAQRLKQDCLENPDYTVLTATAKVKPRRLSFGGFGTLRKKRHDDGEEYVCPMNVEMPKSSSFQRGVRIYEDNLDHLEQMEDSEGTVKQIGAFSEGINNLTSMLKDDEFFQEISVCHPEVNVAETHDNSDI</sequence>
<reference evidence="9" key="2">
    <citation type="submission" date="2025-08" db="UniProtKB">
        <authorList>
            <consortium name="Ensembl"/>
        </authorList>
    </citation>
    <scope>IDENTIFICATION</scope>
</reference>
<dbReference type="SMART" id="SM00454">
    <property type="entry name" value="SAM"/>
    <property type="match status" value="3"/>
</dbReference>
<dbReference type="FunCoup" id="A0A4W6C0J7">
    <property type="interactions" value="83"/>
</dbReference>
<dbReference type="PROSITE" id="PS50105">
    <property type="entry name" value="SAM_DOMAIN"/>
    <property type="match status" value="2"/>
</dbReference>
<dbReference type="GO" id="GO:0048786">
    <property type="term" value="C:presynaptic active zone"/>
    <property type="evidence" value="ECO:0007669"/>
    <property type="project" value="TreeGrafter"/>
</dbReference>
<protein>
    <submittedName>
        <fullName evidence="9">PPFIA binding protein 1a</fullName>
    </submittedName>
</protein>
<dbReference type="SUPFAM" id="SSF47769">
    <property type="entry name" value="SAM/Pointed domain"/>
    <property type="match status" value="3"/>
</dbReference>
<evidence type="ECO:0000256" key="6">
    <source>
        <dbReference type="SAM" id="Coils"/>
    </source>
</evidence>
<evidence type="ECO:0000256" key="7">
    <source>
        <dbReference type="SAM" id="MobiDB-lite"/>
    </source>
</evidence>
<keyword evidence="10" id="KW-1185">Reference proteome</keyword>
<feature type="compositionally biased region" description="Polar residues" evidence="7">
    <location>
        <begin position="393"/>
        <end position="422"/>
    </location>
</feature>
<feature type="coiled-coil region" evidence="6">
    <location>
        <begin position="139"/>
        <end position="166"/>
    </location>
</feature>
<feature type="region of interest" description="Disordered" evidence="7">
    <location>
        <begin position="386"/>
        <end position="425"/>
    </location>
</feature>
<dbReference type="Ensembl" id="ENSLCAT00010007320.1">
    <property type="protein sequence ID" value="ENSLCAP00010007137.1"/>
    <property type="gene ID" value="ENSLCAG00010003294.1"/>
</dbReference>
<evidence type="ECO:0000313" key="10">
    <source>
        <dbReference type="Proteomes" id="UP000314980"/>
    </source>
</evidence>
<dbReference type="CDD" id="cd09569">
    <property type="entry name" value="SAM_liprin-beta1_2_repeat3"/>
    <property type="match status" value="1"/>
</dbReference>
<dbReference type="InterPro" id="IPR013761">
    <property type="entry name" value="SAM/pointed_sf"/>
</dbReference>
<evidence type="ECO:0000256" key="5">
    <source>
        <dbReference type="ARBA" id="ARBA00060046"/>
    </source>
</evidence>
<feature type="coiled-coil region" evidence="6">
    <location>
        <begin position="205"/>
        <end position="246"/>
    </location>
</feature>
<dbReference type="InterPro" id="IPR037619">
    <property type="entry name" value="LIPB1/2_SAM_3rd"/>
</dbReference>
<dbReference type="STRING" id="8187.ENSLCAP00010007137"/>
<comment type="function">
    <text evidence="5">May regulate the disassembly of focal adhesions. Did not bind receptor-like tyrosine phosphatases type 2A.</text>
</comment>
<dbReference type="FunFam" id="1.10.150.50:FF:000017">
    <property type="entry name" value="Liprin-beta-1 isoform 1"/>
    <property type="match status" value="1"/>
</dbReference>
<feature type="region of interest" description="Disordered" evidence="7">
    <location>
        <begin position="442"/>
        <end position="480"/>
    </location>
</feature>
<dbReference type="InterPro" id="IPR037617">
    <property type="entry name" value="LIPB1/2_SAM_1"/>
</dbReference>
<evidence type="ECO:0000256" key="1">
    <source>
        <dbReference type="ARBA" id="ARBA00007547"/>
    </source>
</evidence>
<dbReference type="PANTHER" id="PTHR12587">
    <property type="entry name" value="LAR INTERACTING PROTEIN LIP -RELATED PROTEIN"/>
    <property type="match status" value="1"/>
</dbReference>
<dbReference type="GO" id="GO:0005829">
    <property type="term" value="C:cytosol"/>
    <property type="evidence" value="ECO:0007669"/>
    <property type="project" value="UniProtKB-ARBA"/>
</dbReference>
<feature type="compositionally biased region" description="Basic and acidic residues" evidence="7">
    <location>
        <begin position="453"/>
        <end position="463"/>
    </location>
</feature>
<dbReference type="AlphaFoldDB" id="A0A4W6C0J7"/>
<dbReference type="InterPro" id="IPR029515">
    <property type="entry name" value="Liprin"/>
</dbReference>
<feature type="domain" description="SAM" evidence="8">
    <location>
        <begin position="624"/>
        <end position="682"/>
    </location>
</feature>
<dbReference type="InterPro" id="IPR001660">
    <property type="entry name" value="SAM"/>
</dbReference>
<keyword evidence="3" id="KW-0677">Repeat</keyword>
<evidence type="ECO:0000313" key="9">
    <source>
        <dbReference type="Ensembl" id="ENSLCAP00010007137.1"/>
    </source>
</evidence>